<reference evidence="1" key="1">
    <citation type="submission" date="2014-05" db="EMBL/GenBank/DDBJ databases">
        <title>The genome and life-stage specific transcriptomes of Globodera pallida elucidate key aspects of plant parasitism by a cyst nematode.</title>
        <authorList>
            <person name="Cotton J.A."/>
            <person name="Lilley C.J."/>
            <person name="Jones L.M."/>
            <person name="Kikuchi T."/>
            <person name="Reid A.J."/>
            <person name="Thorpe P."/>
            <person name="Tsai I.J."/>
            <person name="Beasley H."/>
            <person name="Blok V."/>
            <person name="Cock P.J.A."/>
            <person name="Van den Akker S.E."/>
            <person name="Holroyd N."/>
            <person name="Hunt M."/>
            <person name="Mantelin S."/>
            <person name="Naghra H."/>
            <person name="Pain A."/>
            <person name="Palomares-Rius J.E."/>
            <person name="Zarowiecki M."/>
            <person name="Berriman M."/>
            <person name="Jones J.T."/>
            <person name="Urwin P.E."/>
        </authorList>
    </citation>
    <scope>NUCLEOTIDE SEQUENCE [LARGE SCALE GENOMIC DNA]</scope>
    <source>
        <strain evidence="1">Lindley</strain>
    </source>
</reference>
<reference evidence="2" key="2">
    <citation type="submission" date="2016-06" db="UniProtKB">
        <authorList>
            <consortium name="WormBaseParasite"/>
        </authorList>
    </citation>
    <scope>IDENTIFICATION</scope>
</reference>
<sequence>MATNRCWIISLSGENDEKELTNELTGEPLMVGFCRPAEWPEKAAEWGGSVAVGERRVSIQLVQHILTSRFCFISGLKTDAGHPVMSFPDSRTSLSFEDYQLLVDYLVQLNSVESISPVVEHRCPTGNTLLLNNNVLAGSGGRGGFVLVVDRRLDKWSSVRNLFSYLMVRGRR</sequence>
<keyword evidence="1" id="KW-1185">Reference proteome</keyword>
<dbReference type="AlphaFoldDB" id="A0A183CJH7"/>
<name>A0A183CJH7_GLOPA</name>
<evidence type="ECO:0000313" key="1">
    <source>
        <dbReference type="Proteomes" id="UP000050741"/>
    </source>
</evidence>
<proteinExistence type="predicted"/>
<accession>A0A183CJH7</accession>
<dbReference type="WBParaSite" id="GPLIN_001303300">
    <property type="protein sequence ID" value="GPLIN_001303300"/>
    <property type="gene ID" value="GPLIN_001303300"/>
</dbReference>
<dbReference type="Proteomes" id="UP000050741">
    <property type="component" value="Unassembled WGS sequence"/>
</dbReference>
<protein>
    <submittedName>
        <fullName evidence="2">Uncharacterized protein</fullName>
    </submittedName>
</protein>
<evidence type="ECO:0000313" key="2">
    <source>
        <dbReference type="WBParaSite" id="GPLIN_001303300"/>
    </source>
</evidence>
<organism evidence="1 2">
    <name type="scientific">Globodera pallida</name>
    <name type="common">Potato cyst nematode worm</name>
    <name type="synonym">Heterodera pallida</name>
    <dbReference type="NCBI Taxonomy" id="36090"/>
    <lineage>
        <taxon>Eukaryota</taxon>
        <taxon>Metazoa</taxon>
        <taxon>Ecdysozoa</taxon>
        <taxon>Nematoda</taxon>
        <taxon>Chromadorea</taxon>
        <taxon>Rhabditida</taxon>
        <taxon>Tylenchina</taxon>
        <taxon>Tylenchomorpha</taxon>
        <taxon>Tylenchoidea</taxon>
        <taxon>Heteroderidae</taxon>
        <taxon>Heteroderinae</taxon>
        <taxon>Globodera</taxon>
    </lineage>
</organism>